<dbReference type="RefSeq" id="WP_010780661.1">
    <property type="nucleotide sequence ID" value="NZ_ASWH01000001.1"/>
</dbReference>
<dbReference type="Proteomes" id="UP000013750">
    <property type="component" value="Unassembled WGS sequence"/>
</dbReference>
<keyword evidence="6" id="KW-0808">Transferase</keyword>
<dbReference type="Pfam" id="PF03706">
    <property type="entry name" value="LPG_synthase_TM"/>
    <property type="match status" value="1"/>
</dbReference>
<evidence type="ECO:0000256" key="1">
    <source>
        <dbReference type="ARBA" id="ARBA00004651"/>
    </source>
</evidence>
<feature type="transmembrane region" description="Helical" evidence="6">
    <location>
        <begin position="225"/>
        <end position="243"/>
    </location>
</feature>
<name>R2VFI1_9ENTE</name>
<keyword evidence="3 6" id="KW-0812">Transmembrane</keyword>
<dbReference type="GO" id="GO:0005886">
    <property type="term" value="C:plasma membrane"/>
    <property type="evidence" value="ECO:0007669"/>
    <property type="project" value="UniProtKB-SubCell"/>
</dbReference>
<feature type="transmembrane region" description="Helical" evidence="6">
    <location>
        <begin position="306"/>
        <end position="325"/>
    </location>
</feature>
<feature type="transmembrane region" description="Helical" evidence="6">
    <location>
        <begin position="155"/>
        <end position="188"/>
    </location>
</feature>
<comment type="similarity">
    <text evidence="6">Belongs to the LPG synthase family.</text>
</comment>
<proteinExistence type="inferred from homology"/>
<dbReference type="EC" id="2.3.2.3" evidence="6"/>
<dbReference type="EMBL" id="ASWH01000001">
    <property type="protein sequence ID" value="EOW82379.1"/>
    <property type="molecule type" value="Genomic_DNA"/>
</dbReference>
<dbReference type="eggNOG" id="COG0392">
    <property type="taxonomic scope" value="Bacteria"/>
</dbReference>
<dbReference type="GO" id="GO:0006629">
    <property type="term" value="P:lipid metabolic process"/>
    <property type="evidence" value="ECO:0007669"/>
    <property type="project" value="UniProtKB-KW"/>
</dbReference>
<dbReference type="GO" id="GO:0046677">
    <property type="term" value="P:response to antibiotic"/>
    <property type="evidence" value="ECO:0007669"/>
    <property type="project" value="UniProtKB-KW"/>
</dbReference>
<evidence type="ECO:0000256" key="5">
    <source>
        <dbReference type="ARBA" id="ARBA00023136"/>
    </source>
</evidence>
<reference evidence="7 9" key="1">
    <citation type="submission" date="2013-02" db="EMBL/GenBank/DDBJ databases">
        <title>The Genome Sequence of Enterococcus gilvus ATCC BAA-350.</title>
        <authorList>
            <consortium name="The Broad Institute Genome Sequencing Platform"/>
            <consortium name="The Broad Institute Genome Sequencing Center for Infectious Disease"/>
            <person name="Earl A.M."/>
            <person name="Gilmore M.S."/>
            <person name="Lebreton F."/>
            <person name="Walker B."/>
            <person name="Young S.K."/>
            <person name="Zeng Q."/>
            <person name="Gargeya S."/>
            <person name="Fitzgerald M."/>
            <person name="Haas B."/>
            <person name="Abouelleil A."/>
            <person name="Alvarado L."/>
            <person name="Arachchi H.M."/>
            <person name="Berlin A.M."/>
            <person name="Chapman S.B."/>
            <person name="Dewar J."/>
            <person name="Goldberg J."/>
            <person name="Griggs A."/>
            <person name="Gujja S."/>
            <person name="Hansen M."/>
            <person name="Howarth C."/>
            <person name="Imamovic A."/>
            <person name="Larimer J."/>
            <person name="McCowan C."/>
            <person name="Murphy C."/>
            <person name="Neiman D."/>
            <person name="Pearson M."/>
            <person name="Priest M."/>
            <person name="Roberts A."/>
            <person name="Saif S."/>
            <person name="Shea T."/>
            <person name="Sisk P."/>
            <person name="Sykes S."/>
            <person name="Wortman J."/>
            <person name="Nusbaum C."/>
            <person name="Birren B."/>
        </authorList>
    </citation>
    <scope>NUCLEOTIDE SEQUENCE [LARGE SCALE GENOMIC DNA]</scope>
    <source>
        <strain evidence="7 9">ATCC BAA-350</strain>
    </source>
</reference>
<dbReference type="PANTHER" id="PTHR37693">
    <property type="entry name" value="PHOSPHATIDYLGLYCEROL LYSYLTRANSFERASE"/>
    <property type="match status" value="1"/>
</dbReference>
<feature type="transmembrane region" description="Helical" evidence="6">
    <location>
        <begin position="88"/>
        <end position="106"/>
    </location>
</feature>
<keyword evidence="4 6" id="KW-1133">Transmembrane helix</keyword>
<protein>
    <recommendedName>
        <fullName evidence="6">Phosphatidylglycerol lysyltransferase</fullName>
        <ecNumber evidence="6">2.3.2.3</ecNumber>
    </recommendedName>
    <alternativeName>
        <fullName evidence="6">Lysylphosphatidylglycerol synthase</fullName>
    </alternativeName>
</protein>
<dbReference type="InterPro" id="IPR022791">
    <property type="entry name" value="L-PG_synthase/AglD"/>
</dbReference>
<keyword evidence="10" id="KW-1185">Reference proteome</keyword>
<dbReference type="HOGENOM" id="CLU_039146_2_0_9"/>
<feature type="transmembrane region" description="Helical" evidence="6">
    <location>
        <begin position="255"/>
        <end position="274"/>
    </location>
</feature>
<accession>R2VFI1</accession>
<organism evidence="7 9">
    <name type="scientific">Enterococcus gilvus ATCC BAA-350</name>
    <dbReference type="NCBI Taxonomy" id="1158614"/>
    <lineage>
        <taxon>Bacteria</taxon>
        <taxon>Bacillati</taxon>
        <taxon>Bacillota</taxon>
        <taxon>Bacilli</taxon>
        <taxon>Lactobacillales</taxon>
        <taxon>Enterococcaceae</taxon>
        <taxon>Enterococcus</taxon>
    </lineage>
</organism>
<dbReference type="PATRIC" id="fig|1158614.3.peg.2279"/>
<dbReference type="GO" id="GO:0050071">
    <property type="term" value="F:phosphatidylglycerol lysyltransferase activity"/>
    <property type="evidence" value="ECO:0007669"/>
    <property type="project" value="UniProtKB-EC"/>
</dbReference>
<reference evidence="8 10" key="2">
    <citation type="submission" date="2013-03" db="EMBL/GenBank/DDBJ databases">
        <title>The Genome Sequence of Enterococcus gilvus ATCC BAA-350 (PacBio/Illumina hybrid assembly).</title>
        <authorList>
            <consortium name="The Broad Institute Genomics Platform"/>
            <consortium name="The Broad Institute Genome Sequencing Center for Infectious Disease"/>
            <person name="Earl A."/>
            <person name="Russ C."/>
            <person name="Gilmore M."/>
            <person name="Surin D."/>
            <person name="Walker B."/>
            <person name="Young S."/>
            <person name="Zeng Q."/>
            <person name="Gargeya S."/>
            <person name="Fitzgerald M."/>
            <person name="Haas B."/>
            <person name="Abouelleil A."/>
            <person name="Allen A.W."/>
            <person name="Alvarado L."/>
            <person name="Arachchi H.M."/>
            <person name="Berlin A.M."/>
            <person name="Chapman S.B."/>
            <person name="Gainer-Dewar J."/>
            <person name="Goldberg J."/>
            <person name="Griggs A."/>
            <person name="Gujja S."/>
            <person name="Hansen M."/>
            <person name="Howarth C."/>
            <person name="Imamovic A."/>
            <person name="Ireland A."/>
            <person name="Larimer J."/>
            <person name="McCowan C."/>
            <person name="Murphy C."/>
            <person name="Pearson M."/>
            <person name="Poon T.W."/>
            <person name="Priest M."/>
            <person name="Roberts A."/>
            <person name="Saif S."/>
            <person name="Shea T."/>
            <person name="Sisk P."/>
            <person name="Sykes S."/>
            <person name="Wortman J."/>
            <person name="Nusbaum C."/>
            <person name="Birren B."/>
        </authorList>
    </citation>
    <scope>NUCLEOTIDE SEQUENCE [LARGE SCALE GENOMIC DNA]</scope>
    <source>
        <strain evidence="8 10">ATCC BAA-350</strain>
    </source>
</reference>
<evidence type="ECO:0000313" key="8">
    <source>
        <dbReference type="EMBL" id="EOW82379.1"/>
    </source>
</evidence>
<evidence type="ECO:0000313" key="7">
    <source>
        <dbReference type="EMBL" id="EOI56371.1"/>
    </source>
</evidence>
<gene>
    <name evidence="6" type="primary">mprF</name>
    <name evidence="8" type="ORF">I592_01682</name>
    <name evidence="7" type="ORF">UKC_02286</name>
</gene>
<evidence type="ECO:0000313" key="10">
    <source>
        <dbReference type="Proteomes" id="UP000014160"/>
    </source>
</evidence>
<keyword evidence="6" id="KW-0046">Antibiotic resistance</keyword>
<dbReference type="Proteomes" id="UP000014160">
    <property type="component" value="Unassembled WGS sequence"/>
</dbReference>
<evidence type="ECO:0000256" key="3">
    <source>
        <dbReference type="ARBA" id="ARBA00022692"/>
    </source>
</evidence>
<comment type="function">
    <text evidence="6">Catalyzes the transfer of a lysyl group from L-lysyl-tRNA(Lys) to membrane-bound phosphatidylglycerol (PG), which produces lysylphosphatidylglycerol (LPG), a major component of the bacterial membrane with a positive net charge. LPG synthesis contributes to bacterial virulence as it is involved in the resistance mechanism against cationic antimicrobial peptides (CAMP) produces by the host's immune system (defensins, cathelicidins) and by the competing microorganisms.</text>
</comment>
<comment type="catalytic activity">
    <reaction evidence="6">
        <text>L-lysyl-tRNA(Lys) + a 1,2-diacyl-sn-glycero-3-phospho-(1'-sn-glycerol) = a 1,2-diacyl-sn-glycero-3-phospho-1'-(3'-O-L-lysyl)-sn-glycerol + tRNA(Lys)</text>
        <dbReference type="Rhea" id="RHEA:10668"/>
        <dbReference type="Rhea" id="RHEA-COMP:9696"/>
        <dbReference type="Rhea" id="RHEA-COMP:9697"/>
        <dbReference type="ChEBI" id="CHEBI:64716"/>
        <dbReference type="ChEBI" id="CHEBI:75792"/>
        <dbReference type="ChEBI" id="CHEBI:78442"/>
        <dbReference type="ChEBI" id="CHEBI:78529"/>
        <dbReference type="EC" id="2.3.2.3"/>
    </reaction>
</comment>
<evidence type="ECO:0000256" key="4">
    <source>
        <dbReference type="ARBA" id="ARBA00022989"/>
    </source>
</evidence>
<keyword evidence="6" id="KW-0443">Lipid metabolism</keyword>
<feature type="transmembrane region" description="Helical" evidence="6">
    <location>
        <begin position="126"/>
        <end position="143"/>
    </location>
</feature>
<evidence type="ECO:0000313" key="9">
    <source>
        <dbReference type="Proteomes" id="UP000013750"/>
    </source>
</evidence>
<sequence length="344" mass="38763">MNVPINRKLILNILLFVVMIGIIIFVIRDSLSDIFTELGKTSLPVLIGVTGLGIVSQIIEGYTIKNIAGEFNPDFTIRDGFFAPAYSTFYRVITFGTGSIVAEVIYYHKKDLKYSEGTGSSALRMITYKMALIVWGVFFLIVKSDAIQDVIANGIFWVLAGMLVTLLIMAILLLLSLNINAQVVLVLICNRIFKRQKLRDIVDKVNNQVYSLRGAIQTFIRDRKAVIRVFFSNMAKLAAWYFLPYFILVQDYPDIDIWLTVALISFTVILGGILPAPGGIGGIEFVYVLLFRNVVGRVDAVSSLLLYRYATYLLPFLIGMVYVLFNKQKEINHEIKEAKKEVND</sequence>
<dbReference type="OrthoDB" id="1770457at2"/>
<dbReference type="PANTHER" id="PTHR37693:SF1">
    <property type="entry name" value="INTEGRAL MEMBRANE PROTEIN"/>
    <property type="match status" value="1"/>
</dbReference>
<feature type="transmembrane region" description="Helical" evidence="6">
    <location>
        <begin position="9"/>
        <end position="27"/>
    </location>
</feature>
<evidence type="ECO:0000256" key="2">
    <source>
        <dbReference type="ARBA" id="ARBA00022475"/>
    </source>
</evidence>
<dbReference type="EMBL" id="AJDQ01000007">
    <property type="protein sequence ID" value="EOI56371.1"/>
    <property type="molecule type" value="Genomic_DNA"/>
</dbReference>
<comment type="subcellular location">
    <subcellularLocation>
        <location evidence="1 6">Cell membrane</location>
        <topology evidence="1 6">Multi-pass membrane protein</topology>
    </subcellularLocation>
</comment>
<keyword evidence="2" id="KW-1003">Cell membrane</keyword>
<keyword evidence="5 6" id="KW-0472">Membrane</keyword>
<dbReference type="AlphaFoldDB" id="R2VFI1"/>
<evidence type="ECO:0000256" key="6">
    <source>
        <dbReference type="RuleBase" id="RU363042"/>
    </source>
</evidence>
<comment type="caution">
    <text evidence="7">The sequence shown here is derived from an EMBL/GenBank/DDBJ whole genome shotgun (WGS) entry which is preliminary data.</text>
</comment>